<evidence type="ECO:0000256" key="1">
    <source>
        <dbReference type="ARBA" id="ARBA00009437"/>
    </source>
</evidence>
<dbReference type="GO" id="GO:0043565">
    <property type="term" value="F:sequence-specific DNA binding"/>
    <property type="evidence" value="ECO:0007669"/>
    <property type="project" value="TreeGrafter"/>
</dbReference>
<proteinExistence type="inferred from homology"/>
<dbReference type="KEGG" id="pacp:FAZ97_33325"/>
<dbReference type="Proteomes" id="UP000434209">
    <property type="component" value="Chromosome 4"/>
</dbReference>
<protein>
    <recommendedName>
        <fullName evidence="2">LysR substrate-binding domain-containing protein</fullName>
    </recommendedName>
</protein>
<reference evidence="3 4" key="1">
    <citation type="submission" date="2019-12" db="EMBL/GenBank/DDBJ databases">
        <title>Paraburkholderia acidiphila 7Q-K02 sp. nov and Paraburkholderia acidisoli DHF22 sp. nov., two strains isolated from forest soil.</title>
        <authorList>
            <person name="Gao Z."/>
            <person name="Qiu L."/>
        </authorList>
    </citation>
    <scope>NUCLEOTIDE SEQUENCE [LARGE SCALE GENOMIC DNA]</scope>
    <source>
        <strain evidence="3 4">7Q-K02</strain>
    </source>
</reference>
<keyword evidence="4" id="KW-1185">Reference proteome</keyword>
<dbReference type="RefSeq" id="WP_158763382.1">
    <property type="nucleotide sequence ID" value="NZ_CP046912.1"/>
</dbReference>
<evidence type="ECO:0000313" key="4">
    <source>
        <dbReference type="Proteomes" id="UP000434209"/>
    </source>
</evidence>
<dbReference type="GO" id="GO:0003700">
    <property type="term" value="F:DNA-binding transcription factor activity"/>
    <property type="evidence" value="ECO:0007669"/>
    <property type="project" value="TreeGrafter"/>
</dbReference>
<dbReference type="CDD" id="cd08422">
    <property type="entry name" value="PBP2_CrgA_like"/>
    <property type="match status" value="1"/>
</dbReference>
<dbReference type="PANTHER" id="PTHR30537">
    <property type="entry name" value="HTH-TYPE TRANSCRIPTIONAL REGULATOR"/>
    <property type="match status" value="1"/>
</dbReference>
<dbReference type="OrthoDB" id="9786526at2"/>
<organism evidence="3 4">
    <name type="scientific">Paraburkholderia acidiphila</name>
    <dbReference type="NCBI Taxonomy" id="2571747"/>
    <lineage>
        <taxon>Bacteria</taxon>
        <taxon>Pseudomonadati</taxon>
        <taxon>Pseudomonadota</taxon>
        <taxon>Betaproteobacteria</taxon>
        <taxon>Burkholderiales</taxon>
        <taxon>Burkholderiaceae</taxon>
        <taxon>Paraburkholderia</taxon>
    </lineage>
</organism>
<dbReference type="SUPFAM" id="SSF53850">
    <property type="entry name" value="Periplasmic binding protein-like II"/>
    <property type="match status" value="1"/>
</dbReference>
<sequence length="196" mass="21727">MLHRNVDLVEDGFDVGILTSRQVSSGSLVRRPLASLRPVVVASPGYLESYGLPVTPAELPLRGFLAPSRAIHGREWCFVNAHGEEETIGIDPRCTVNDMIMLRQLALVHMGLAILPEAYVKDDIENRLLVPVLREYEIREGAKELALVYPGRRHVSAKVRTFVDLALEYFEATLASTVDTAIADHSLQRAHVHGEP</sequence>
<dbReference type="Pfam" id="PF03466">
    <property type="entry name" value="LysR_substrate"/>
    <property type="match status" value="1"/>
</dbReference>
<dbReference type="GO" id="GO:0006351">
    <property type="term" value="P:DNA-templated transcription"/>
    <property type="evidence" value="ECO:0007669"/>
    <property type="project" value="TreeGrafter"/>
</dbReference>
<evidence type="ECO:0000259" key="2">
    <source>
        <dbReference type="Pfam" id="PF03466"/>
    </source>
</evidence>
<evidence type="ECO:0000313" key="3">
    <source>
        <dbReference type="EMBL" id="QGZ60209.1"/>
    </source>
</evidence>
<name>A0A7Z2GEU4_9BURK</name>
<comment type="similarity">
    <text evidence="1">Belongs to the LysR transcriptional regulatory family.</text>
</comment>
<dbReference type="Gene3D" id="3.40.190.10">
    <property type="entry name" value="Periplasmic binding protein-like II"/>
    <property type="match status" value="2"/>
</dbReference>
<feature type="domain" description="LysR substrate-binding" evidence="2">
    <location>
        <begin position="4"/>
        <end position="170"/>
    </location>
</feature>
<accession>A0A7Z2GEU4</accession>
<dbReference type="InterPro" id="IPR005119">
    <property type="entry name" value="LysR_subst-bd"/>
</dbReference>
<dbReference type="PANTHER" id="PTHR30537:SF5">
    <property type="entry name" value="HTH-TYPE TRANSCRIPTIONAL ACTIVATOR TTDR-RELATED"/>
    <property type="match status" value="1"/>
</dbReference>
<dbReference type="InterPro" id="IPR058163">
    <property type="entry name" value="LysR-type_TF_proteobact-type"/>
</dbReference>
<gene>
    <name evidence="3" type="ORF">FAZ97_33325</name>
</gene>
<dbReference type="EMBL" id="CP046912">
    <property type="protein sequence ID" value="QGZ60209.1"/>
    <property type="molecule type" value="Genomic_DNA"/>
</dbReference>
<dbReference type="AlphaFoldDB" id="A0A7Z2GEU4"/>